<proteinExistence type="inferred from homology"/>
<evidence type="ECO:0000256" key="9">
    <source>
        <dbReference type="ARBA" id="ARBA00023136"/>
    </source>
</evidence>
<dbReference type="EMBL" id="CAJOBZ010000045">
    <property type="protein sequence ID" value="CAF4910060.1"/>
    <property type="molecule type" value="Genomic_DNA"/>
</dbReference>
<keyword evidence="7" id="KW-0915">Sodium</keyword>
<evidence type="ECO:0000313" key="14">
    <source>
        <dbReference type="EMBL" id="CAF4910060.1"/>
    </source>
</evidence>
<evidence type="ECO:0000256" key="10">
    <source>
        <dbReference type="ARBA" id="ARBA00023201"/>
    </source>
</evidence>
<evidence type="ECO:0000256" key="8">
    <source>
        <dbReference type="ARBA" id="ARBA00023065"/>
    </source>
</evidence>
<gene>
    <name evidence="14" type="ORF">PMACD_LOCUS12058</name>
</gene>
<sequence length="423" mass="49174">MKLRTFFRFLREHQGNKFHQIHCSQLLSKCRTQFFVVDLIVEHLEGNRAIDFKNVSSLLLGFYELIGDFDQGVISRVEALIEANRYHALDIMGMVAQKCEDFLKLCLFEGKAYPHCRTLFSPVLTKIGMCCIFNNVYQFRHNKRNEKTKDFKLRRIPEKFAGFGRGLRVVADYNPDDAVDGTVVNAGAIRVMIMESSEFPSEDESNLVRPYTESFHIIHPTYTYCSEDVKALPSYSRKCLFEDEMRVRHFGEYGSSDCSQLCYIDWIQRHCHCLMHYVPYVRHERACNISSIPCITAVRVQLTNWHEDDCDCPRDCESFNYRSEVMLGDLNALETLAENPYEGIVFNKSTSLLNFNLRRTSYVKKKQETVMSVVIFFSNLGGVFGLCQGCSIISIFELLFYIYMAIRNKLKNRVKVRPLNYVN</sequence>
<feature type="transmembrane region" description="Helical" evidence="13">
    <location>
        <begin position="370"/>
        <end position="403"/>
    </location>
</feature>
<comment type="caution">
    <text evidence="14">The sequence shown here is derived from an EMBL/GenBank/DDBJ whole genome shotgun (WGS) entry which is preliminary data.</text>
</comment>
<comment type="subcellular location">
    <subcellularLocation>
        <location evidence="1">Membrane</location>
        <topology evidence="1">Multi-pass membrane protein</topology>
    </subcellularLocation>
</comment>
<keyword evidence="15" id="KW-1185">Reference proteome</keyword>
<evidence type="ECO:0000256" key="3">
    <source>
        <dbReference type="ARBA" id="ARBA00022448"/>
    </source>
</evidence>
<dbReference type="PANTHER" id="PTHR11690">
    <property type="entry name" value="AMILORIDE-SENSITIVE SODIUM CHANNEL-RELATED"/>
    <property type="match status" value="1"/>
</dbReference>
<dbReference type="OrthoDB" id="5978493at2759"/>
<dbReference type="InterPro" id="IPR001873">
    <property type="entry name" value="ENaC"/>
</dbReference>
<evidence type="ECO:0000313" key="15">
    <source>
        <dbReference type="Proteomes" id="UP000663880"/>
    </source>
</evidence>
<dbReference type="Pfam" id="PF00858">
    <property type="entry name" value="ASC"/>
    <property type="match status" value="1"/>
</dbReference>
<protein>
    <recommendedName>
        <fullName evidence="16">Sodium channel protein Nach</fullName>
    </recommendedName>
</protein>
<keyword evidence="9 13" id="KW-0472">Membrane</keyword>
<evidence type="ECO:0000256" key="6">
    <source>
        <dbReference type="ARBA" id="ARBA00022989"/>
    </source>
</evidence>
<keyword evidence="6 13" id="KW-1133">Transmembrane helix</keyword>
<evidence type="ECO:0008006" key="16">
    <source>
        <dbReference type="Google" id="ProtNLM"/>
    </source>
</evidence>
<keyword evidence="11 12" id="KW-0407">Ion channel</keyword>
<keyword evidence="8 12" id="KW-0406">Ion transport</keyword>
<dbReference type="GO" id="GO:0005886">
    <property type="term" value="C:plasma membrane"/>
    <property type="evidence" value="ECO:0007669"/>
    <property type="project" value="TreeGrafter"/>
</dbReference>
<keyword evidence="5 12" id="KW-0812">Transmembrane</keyword>
<evidence type="ECO:0000256" key="11">
    <source>
        <dbReference type="ARBA" id="ARBA00023303"/>
    </source>
</evidence>
<comment type="similarity">
    <text evidence="2 12">Belongs to the amiloride-sensitive sodium channel (TC 1.A.6) family.</text>
</comment>
<name>A0A821VQK7_9NEOP</name>
<evidence type="ECO:0000256" key="5">
    <source>
        <dbReference type="ARBA" id="ARBA00022692"/>
    </source>
</evidence>
<evidence type="ECO:0000256" key="7">
    <source>
        <dbReference type="ARBA" id="ARBA00023053"/>
    </source>
</evidence>
<evidence type="ECO:0000256" key="1">
    <source>
        <dbReference type="ARBA" id="ARBA00004141"/>
    </source>
</evidence>
<dbReference type="AlphaFoldDB" id="A0A821VQK7"/>
<dbReference type="PANTHER" id="PTHR11690:SF237">
    <property type="entry name" value="PICKPOCKET 16-RELATED"/>
    <property type="match status" value="1"/>
</dbReference>
<keyword evidence="4 12" id="KW-0894">Sodium channel</keyword>
<dbReference type="Gene3D" id="1.10.287.770">
    <property type="entry name" value="YojJ-like"/>
    <property type="match status" value="1"/>
</dbReference>
<evidence type="ECO:0000256" key="12">
    <source>
        <dbReference type="RuleBase" id="RU000679"/>
    </source>
</evidence>
<evidence type="ECO:0000256" key="4">
    <source>
        <dbReference type="ARBA" id="ARBA00022461"/>
    </source>
</evidence>
<evidence type="ECO:0000256" key="2">
    <source>
        <dbReference type="ARBA" id="ARBA00007193"/>
    </source>
</evidence>
<organism evidence="14 15">
    <name type="scientific">Pieris macdunnoughi</name>
    <dbReference type="NCBI Taxonomy" id="345717"/>
    <lineage>
        <taxon>Eukaryota</taxon>
        <taxon>Metazoa</taxon>
        <taxon>Ecdysozoa</taxon>
        <taxon>Arthropoda</taxon>
        <taxon>Hexapoda</taxon>
        <taxon>Insecta</taxon>
        <taxon>Pterygota</taxon>
        <taxon>Neoptera</taxon>
        <taxon>Endopterygota</taxon>
        <taxon>Lepidoptera</taxon>
        <taxon>Glossata</taxon>
        <taxon>Ditrysia</taxon>
        <taxon>Papilionoidea</taxon>
        <taxon>Pieridae</taxon>
        <taxon>Pierinae</taxon>
        <taxon>Pieris</taxon>
    </lineage>
</organism>
<dbReference type="Gene3D" id="2.60.470.10">
    <property type="entry name" value="Acid-sensing ion channels like domains"/>
    <property type="match status" value="1"/>
</dbReference>
<reference evidence="14" key="1">
    <citation type="submission" date="2021-02" db="EMBL/GenBank/DDBJ databases">
        <authorList>
            <person name="Steward A R."/>
        </authorList>
    </citation>
    <scope>NUCLEOTIDE SEQUENCE</scope>
</reference>
<keyword evidence="10 12" id="KW-0739">Sodium transport</keyword>
<accession>A0A821VQK7</accession>
<dbReference type="Proteomes" id="UP000663880">
    <property type="component" value="Unassembled WGS sequence"/>
</dbReference>
<dbReference type="GO" id="GO:0015280">
    <property type="term" value="F:ligand-gated sodium channel activity"/>
    <property type="evidence" value="ECO:0007669"/>
    <property type="project" value="TreeGrafter"/>
</dbReference>
<keyword evidence="3 12" id="KW-0813">Transport</keyword>
<evidence type="ECO:0000256" key="13">
    <source>
        <dbReference type="SAM" id="Phobius"/>
    </source>
</evidence>
<dbReference type="PRINTS" id="PR01078">
    <property type="entry name" value="AMINACHANNEL"/>
</dbReference>